<protein>
    <submittedName>
        <fullName evidence="2">Type III effector protein</fullName>
    </submittedName>
</protein>
<proteinExistence type="predicted"/>
<evidence type="ECO:0000313" key="2">
    <source>
        <dbReference type="EMBL" id="MFC5021124.1"/>
    </source>
</evidence>
<feature type="region of interest" description="Disordered" evidence="1">
    <location>
        <begin position="193"/>
        <end position="231"/>
    </location>
</feature>
<comment type="caution">
    <text evidence="2">The sequence shown here is derived from an EMBL/GenBank/DDBJ whole genome shotgun (WGS) entry which is preliminary data.</text>
</comment>
<dbReference type="RefSeq" id="WP_380840944.1">
    <property type="nucleotide sequence ID" value="NZ_BAABIT010000001.1"/>
</dbReference>
<keyword evidence="3" id="KW-1185">Reference proteome</keyword>
<dbReference type="EMBL" id="JBHSJD010000002">
    <property type="protein sequence ID" value="MFC5021124.1"/>
    <property type="molecule type" value="Genomic_DNA"/>
</dbReference>
<evidence type="ECO:0000313" key="3">
    <source>
        <dbReference type="Proteomes" id="UP001595829"/>
    </source>
</evidence>
<accession>A0ABV9X6L8</accession>
<feature type="compositionally biased region" description="Basic and acidic residues" evidence="1">
    <location>
        <begin position="203"/>
        <end position="231"/>
    </location>
</feature>
<evidence type="ECO:0000256" key="1">
    <source>
        <dbReference type="SAM" id="MobiDB-lite"/>
    </source>
</evidence>
<sequence length="231" mass="25022">MRINCEAEPSTAPAPAPATFLAAEAALGAIDRAVRAAYDPAAAEGREERAGWEADSSEQALAALLTLREVRRQLADWEHGLIEAARTAGASWADLAGPLGVASRQAAERRYLRLRPGDRGTTGEERVKATRDRRAADRTVSAWARHNAADLRRLAGRITALDDLPGRARSPLGHLERALADDDPACLLGPLTATGPHLRRRHPEPAARVDDIVRRTDELRRASDDHRRGPG</sequence>
<reference evidence="3" key="1">
    <citation type="journal article" date="2019" name="Int. J. Syst. Evol. Microbiol.">
        <title>The Global Catalogue of Microorganisms (GCM) 10K type strain sequencing project: providing services to taxonomists for standard genome sequencing and annotation.</title>
        <authorList>
            <consortium name="The Broad Institute Genomics Platform"/>
            <consortium name="The Broad Institute Genome Sequencing Center for Infectious Disease"/>
            <person name="Wu L."/>
            <person name="Ma J."/>
        </authorList>
    </citation>
    <scope>NUCLEOTIDE SEQUENCE [LARGE SCALE GENOMIC DNA]</scope>
    <source>
        <strain evidence="3">CGMCC 4.1648</strain>
    </source>
</reference>
<organism evidence="2 3">
    <name type="scientific">Streptomyces coeruleoprunus</name>
    <dbReference type="NCBI Taxonomy" id="285563"/>
    <lineage>
        <taxon>Bacteria</taxon>
        <taxon>Bacillati</taxon>
        <taxon>Actinomycetota</taxon>
        <taxon>Actinomycetes</taxon>
        <taxon>Kitasatosporales</taxon>
        <taxon>Streptomycetaceae</taxon>
        <taxon>Streptomyces</taxon>
    </lineage>
</organism>
<gene>
    <name evidence="2" type="ORF">ACFPM3_03035</name>
</gene>
<name>A0ABV9X6L8_9ACTN</name>
<dbReference type="Proteomes" id="UP001595829">
    <property type="component" value="Unassembled WGS sequence"/>
</dbReference>